<organism evidence="2 3">
    <name type="scientific">Aulographum hederae CBS 113979</name>
    <dbReference type="NCBI Taxonomy" id="1176131"/>
    <lineage>
        <taxon>Eukaryota</taxon>
        <taxon>Fungi</taxon>
        <taxon>Dikarya</taxon>
        <taxon>Ascomycota</taxon>
        <taxon>Pezizomycotina</taxon>
        <taxon>Dothideomycetes</taxon>
        <taxon>Pleosporomycetidae</taxon>
        <taxon>Aulographales</taxon>
        <taxon>Aulographaceae</taxon>
    </lineage>
</organism>
<proteinExistence type="predicted"/>
<evidence type="ECO:0000313" key="2">
    <source>
        <dbReference type="EMBL" id="KAF1981020.1"/>
    </source>
</evidence>
<name>A0A6G1GJL3_9PEZI</name>
<feature type="transmembrane region" description="Helical" evidence="1">
    <location>
        <begin position="98"/>
        <end position="116"/>
    </location>
</feature>
<sequence>MKGRIMGLGCRCDLVVHKDCLDKRLRGNLCPFCKTKLFEASDVDAKAWVYGTSRMDGLFLTSQIILTIYILFYASIGTFTITQSLFFPHQSLLSELQSVVFLIGVSIKLSSLIFLFKGRQLVLRQRSDVLRASPQLQDQFFIGFPFSSNPHSFTWLVVLTKYQRLPIWNSLRTVDMERREWAYQAPLLFQGRYLSVWRRAKVTDEIWWAEEDLLPGMRGL</sequence>
<keyword evidence="1" id="KW-0472">Membrane</keyword>
<evidence type="ECO:0000256" key="1">
    <source>
        <dbReference type="SAM" id="Phobius"/>
    </source>
</evidence>
<keyword evidence="1" id="KW-1133">Transmembrane helix</keyword>
<gene>
    <name evidence="2" type="ORF">K402DRAFT_467830</name>
</gene>
<reference evidence="2" key="1">
    <citation type="journal article" date="2020" name="Stud. Mycol.">
        <title>101 Dothideomycetes genomes: a test case for predicting lifestyles and emergence of pathogens.</title>
        <authorList>
            <person name="Haridas S."/>
            <person name="Albert R."/>
            <person name="Binder M."/>
            <person name="Bloem J."/>
            <person name="Labutti K."/>
            <person name="Salamov A."/>
            <person name="Andreopoulos B."/>
            <person name="Baker S."/>
            <person name="Barry K."/>
            <person name="Bills G."/>
            <person name="Bluhm B."/>
            <person name="Cannon C."/>
            <person name="Castanera R."/>
            <person name="Culley D."/>
            <person name="Daum C."/>
            <person name="Ezra D."/>
            <person name="Gonzalez J."/>
            <person name="Henrissat B."/>
            <person name="Kuo A."/>
            <person name="Liang C."/>
            <person name="Lipzen A."/>
            <person name="Lutzoni F."/>
            <person name="Magnuson J."/>
            <person name="Mondo S."/>
            <person name="Nolan M."/>
            <person name="Ohm R."/>
            <person name="Pangilinan J."/>
            <person name="Park H.-J."/>
            <person name="Ramirez L."/>
            <person name="Alfaro M."/>
            <person name="Sun H."/>
            <person name="Tritt A."/>
            <person name="Yoshinaga Y."/>
            <person name="Zwiers L.-H."/>
            <person name="Turgeon B."/>
            <person name="Goodwin S."/>
            <person name="Spatafora J."/>
            <person name="Crous P."/>
            <person name="Grigoriev I."/>
        </authorList>
    </citation>
    <scope>NUCLEOTIDE SEQUENCE</scope>
    <source>
        <strain evidence="2">CBS 113979</strain>
    </source>
</reference>
<keyword evidence="1" id="KW-0812">Transmembrane</keyword>
<dbReference type="Proteomes" id="UP000800041">
    <property type="component" value="Unassembled WGS sequence"/>
</dbReference>
<dbReference type="EMBL" id="ML977210">
    <property type="protein sequence ID" value="KAF1981020.1"/>
    <property type="molecule type" value="Genomic_DNA"/>
</dbReference>
<feature type="transmembrane region" description="Helical" evidence="1">
    <location>
        <begin position="64"/>
        <end position="86"/>
    </location>
</feature>
<keyword evidence="3" id="KW-1185">Reference proteome</keyword>
<protein>
    <submittedName>
        <fullName evidence="2">Uncharacterized protein</fullName>
    </submittedName>
</protein>
<accession>A0A6G1GJL3</accession>
<dbReference type="AlphaFoldDB" id="A0A6G1GJL3"/>
<evidence type="ECO:0000313" key="3">
    <source>
        <dbReference type="Proteomes" id="UP000800041"/>
    </source>
</evidence>